<feature type="transmembrane region" description="Helical" evidence="9">
    <location>
        <begin position="164"/>
        <end position="185"/>
    </location>
</feature>
<dbReference type="Pfam" id="PF01569">
    <property type="entry name" value="PAP2"/>
    <property type="match status" value="1"/>
</dbReference>
<comment type="caution">
    <text evidence="11">The sequence shown here is derived from an EMBL/GenBank/DDBJ whole genome shotgun (WGS) entry which is preliminary data.</text>
</comment>
<feature type="transmembrane region" description="Helical" evidence="9">
    <location>
        <begin position="191"/>
        <end position="211"/>
    </location>
</feature>
<evidence type="ECO:0000256" key="3">
    <source>
        <dbReference type="ARBA" id="ARBA00022801"/>
    </source>
</evidence>
<keyword evidence="6 9" id="KW-0472">Membrane</keyword>
<evidence type="ECO:0000313" key="11">
    <source>
        <dbReference type="EMBL" id="KAK5091786.1"/>
    </source>
</evidence>
<feature type="transmembrane region" description="Helical" evidence="9">
    <location>
        <begin position="218"/>
        <end position="240"/>
    </location>
</feature>
<evidence type="ECO:0000256" key="1">
    <source>
        <dbReference type="ARBA" id="ARBA00004477"/>
    </source>
</evidence>
<dbReference type="InterPro" id="IPR036938">
    <property type="entry name" value="PAP2/HPO_sf"/>
</dbReference>
<evidence type="ECO:0000256" key="2">
    <source>
        <dbReference type="ARBA" id="ARBA00022692"/>
    </source>
</evidence>
<evidence type="ECO:0000313" key="12">
    <source>
        <dbReference type="Proteomes" id="UP001345013"/>
    </source>
</evidence>
<evidence type="ECO:0000256" key="6">
    <source>
        <dbReference type="ARBA" id="ARBA00023136"/>
    </source>
</evidence>
<feature type="transmembrane region" description="Helical" evidence="9">
    <location>
        <begin position="59"/>
        <end position="80"/>
    </location>
</feature>
<dbReference type="Gene3D" id="1.20.144.10">
    <property type="entry name" value="Phosphatidic acid phosphatase type 2/haloperoxidase"/>
    <property type="match status" value="1"/>
</dbReference>
<dbReference type="InterPro" id="IPR000326">
    <property type="entry name" value="PAP2/HPO"/>
</dbReference>
<reference evidence="11 12" key="1">
    <citation type="submission" date="2023-08" db="EMBL/GenBank/DDBJ databases">
        <title>Black Yeasts Isolated from many extreme environments.</title>
        <authorList>
            <person name="Coleine C."/>
            <person name="Stajich J.E."/>
            <person name="Selbmann L."/>
        </authorList>
    </citation>
    <scope>NUCLEOTIDE SEQUENCE [LARGE SCALE GENOMIC DNA]</scope>
    <source>
        <strain evidence="11 12">CCFEE 5885</strain>
    </source>
</reference>
<dbReference type="Proteomes" id="UP001345013">
    <property type="component" value="Unassembled WGS sequence"/>
</dbReference>
<protein>
    <submittedName>
        <fullName evidence="11">Long-chain base-1-phosphate phosphatase</fullName>
    </submittedName>
</protein>
<evidence type="ECO:0000259" key="10">
    <source>
        <dbReference type="SMART" id="SM00014"/>
    </source>
</evidence>
<comment type="similarity">
    <text evidence="7">Belongs to the type 2 lipid phosphate phosphatase family.</text>
</comment>
<keyword evidence="2 9" id="KW-0812">Transmembrane</keyword>
<proteinExistence type="inferred from homology"/>
<evidence type="ECO:0000256" key="5">
    <source>
        <dbReference type="ARBA" id="ARBA00022989"/>
    </source>
</evidence>
<sequence>MEAKNGKIDAGTAGLDHYKSRLPPWRYIVREKLLPITRAETPYVALLQERMRSPALDTYFAMTANLGTHTCFMLLLPILFWCGNPFLGRAMTTSLAAGVYLSGFIKDLLCLPRPLSPPLTRITMSGSAALEYGFPSSHSTNAVTVTVFSVLLLRNPSTTISPNLSMYLQTFAYLYAFSIVLGRVYCGMHGFFDVLWGSLLGAAIAFAQFYLGPVKDEWMFSSTGQAVLIVALVICVLIRIHPEPADDCPCFDDSVAFTSVVLGIDIGGWHFARTHYADASATYPGTVPFSISGLGWPKVIARILLGVFVVFVWRAIMKPLLLGGLPPIFRRIENLGLDLPRRYFKPASQYKTVPDQRDDDNVIPSARDIPHLLTNLRRRRAESVGPQSEADAYEALAYRQKRRRDSLLGSNTAAPLVSVTEEAEQEAGKDYFDASQAESPRSRKRSLSLEEFRAQMGASADMLSPEAIATPHHIEDNADTRINADDEKDRSELFATIQKPRVRYDVEVVTKLIVYCGIGWLAVEGNPILFHHVGLSI</sequence>
<organism evidence="11 12">
    <name type="scientific">Lithohypha guttulata</name>
    <dbReference type="NCBI Taxonomy" id="1690604"/>
    <lineage>
        <taxon>Eukaryota</taxon>
        <taxon>Fungi</taxon>
        <taxon>Dikarya</taxon>
        <taxon>Ascomycota</taxon>
        <taxon>Pezizomycotina</taxon>
        <taxon>Eurotiomycetes</taxon>
        <taxon>Chaetothyriomycetidae</taxon>
        <taxon>Chaetothyriales</taxon>
        <taxon>Trichomeriaceae</taxon>
        <taxon>Lithohypha</taxon>
    </lineage>
</organism>
<name>A0ABR0K7R7_9EURO</name>
<feature type="domain" description="Phosphatidic acid phosphatase type 2/haloperoxidase" evidence="10">
    <location>
        <begin position="86"/>
        <end position="209"/>
    </location>
</feature>
<dbReference type="PANTHER" id="PTHR14969:SF28">
    <property type="entry name" value="DIHYDROSPHINGOSINE 1-PHOSPHATE PHOSPHATASE LCB3-RELATED"/>
    <property type="match status" value="1"/>
</dbReference>
<keyword evidence="12" id="KW-1185">Reference proteome</keyword>
<dbReference type="PANTHER" id="PTHR14969">
    <property type="entry name" value="SPHINGOSINE-1-PHOSPHATE PHOSPHOHYDROLASE"/>
    <property type="match status" value="1"/>
</dbReference>
<keyword evidence="4" id="KW-0256">Endoplasmic reticulum</keyword>
<keyword evidence="3" id="KW-0378">Hydrolase</keyword>
<dbReference type="SMART" id="SM00014">
    <property type="entry name" value="acidPPc"/>
    <property type="match status" value="1"/>
</dbReference>
<feature type="region of interest" description="Disordered" evidence="8">
    <location>
        <begin position="428"/>
        <end position="447"/>
    </location>
</feature>
<comment type="subcellular location">
    <subcellularLocation>
        <location evidence="1">Endoplasmic reticulum membrane</location>
        <topology evidence="1">Multi-pass membrane protein</topology>
    </subcellularLocation>
</comment>
<gene>
    <name evidence="11" type="primary">LCB3</name>
    <name evidence="11" type="ORF">LTR24_005785</name>
</gene>
<dbReference type="CDD" id="cd03388">
    <property type="entry name" value="PAP2_SPPase1"/>
    <property type="match status" value="1"/>
</dbReference>
<feature type="transmembrane region" description="Helical" evidence="9">
    <location>
        <begin position="299"/>
        <end position="316"/>
    </location>
</feature>
<evidence type="ECO:0000256" key="7">
    <source>
        <dbReference type="ARBA" id="ARBA00038324"/>
    </source>
</evidence>
<keyword evidence="5 9" id="KW-1133">Transmembrane helix</keyword>
<dbReference type="SUPFAM" id="SSF48317">
    <property type="entry name" value="Acid phosphatase/Vanadium-dependent haloperoxidase"/>
    <property type="match status" value="1"/>
</dbReference>
<dbReference type="EMBL" id="JAVRRG010000069">
    <property type="protein sequence ID" value="KAK5091786.1"/>
    <property type="molecule type" value="Genomic_DNA"/>
</dbReference>
<evidence type="ECO:0000256" key="9">
    <source>
        <dbReference type="SAM" id="Phobius"/>
    </source>
</evidence>
<evidence type="ECO:0000256" key="8">
    <source>
        <dbReference type="SAM" id="MobiDB-lite"/>
    </source>
</evidence>
<accession>A0ABR0K7R7</accession>
<evidence type="ECO:0000256" key="4">
    <source>
        <dbReference type="ARBA" id="ARBA00022824"/>
    </source>
</evidence>